<dbReference type="AlphaFoldDB" id="A0AAU8EJN4"/>
<evidence type="ECO:0008006" key="3">
    <source>
        <dbReference type="Google" id="ProtNLM"/>
    </source>
</evidence>
<evidence type="ECO:0000256" key="1">
    <source>
        <dbReference type="SAM" id="Phobius"/>
    </source>
</evidence>
<sequence>MTSPVNPAESDVPAPSAELWKPALLRAAAALAFGAVTVFWAAPSVAGMSLTGGVYLLATGLILLWGIPMTGFRREAPAGRLLSAAGAALTGAGVALLFLQGSLLFAVIGAVGLAVASAAELWLGITLRGRHVLARDWLASGVIGLGTAGTLPFFVGLGPHALLGVAGGGAIISGVLWILAGLSLRHDARADAPKAVN</sequence>
<proteinExistence type="predicted"/>
<feature type="transmembrane region" description="Helical" evidence="1">
    <location>
        <begin position="79"/>
        <end position="98"/>
    </location>
</feature>
<dbReference type="EMBL" id="CP159279">
    <property type="protein sequence ID" value="XCH09870.1"/>
    <property type="molecule type" value="Genomic_DNA"/>
</dbReference>
<feature type="transmembrane region" description="Helical" evidence="1">
    <location>
        <begin position="161"/>
        <end position="184"/>
    </location>
</feature>
<name>A0AAU8EJN4_9MICC</name>
<keyword evidence="1" id="KW-0472">Membrane</keyword>
<gene>
    <name evidence="2" type="ORF">ABRP34_13530</name>
</gene>
<keyword evidence="1" id="KW-0812">Transmembrane</keyword>
<dbReference type="RefSeq" id="WP_353710573.1">
    <property type="nucleotide sequence ID" value="NZ_CP159279.1"/>
</dbReference>
<keyword evidence="1" id="KW-1133">Transmembrane helix</keyword>
<feature type="transmembrane region" description="Helical" evidence="1">
    <location>
        <begin position="48"/>
        <end position="67"/>
    </location>
</feature>
<accession>A0AAU8EJN4</accession>
<protein>
    <recommendedName>
        <fullName evidence="3">HdeD family acid-resistance protein</fullName>
    </recommendedName>
</protein>
<reference evidence="2" key="1">
    <citation type="submission" date="2024-06" db="EMBL/GenBank/DDBJ databases">
        <title>Biodegradation of dimethachlon by Arthrobacter sp. K5: mechanistic insights and ecological implications.</title>
        <authorList>
            <person name="Hu S."/>
            <person name="Lu P."/>
        </authorList>
    </citation>
    <scope>NUCLEOTIDE SEQUENCE</scope>
    <source>
        <strain evidence="2">K5</strain>
    </source>
</reference>
<feature type="transmembrane region" description="Helical" evidence="1">
    <location>
        <begin position="104"/>
        <end position="125"/>
    </location>
</feature>
<organism evidence="2">
    <name type="scientific">Arthrobacter sp. K5</name>
    <dbReference type="NCBI Taxonomy" id="2839623"/>
    <lineage>
        <taxon>Bacteria</taxon>
        <taxon>Bacillati</taxon>
        <taxon>Actinomycetota</taxon>
        <taxon>Actinomycetes</taxon>
        <taxon>Micrococcales</taxon>
        <taxon>Micrococcaceae</taxon>
        <taxon>Arthrobacter</taxon>
    </lineage>
</organism>
<evidence type="ECO:0000313" key="2">
    <source>
        <dbReference type="EMBL" id="XCH09870.1"/>
    </source>
</evidence>
<feature type="transmembrane region" description="Helical" evidence="1">
    <location>
        <begin position="137"/>
        <end position="155"/>
    </location>
</feature>